<dbReference type="Gene3D" id="1.10.10.10">
    <property type="entry name" value="Winged helix-like DNA-binding domain superfamily/Winged helix DNA-binding domain"/>
    <property type="match status" value="1"/>
</dbReference>
<organism evidence="2 3">
    <name type="scientific">Phenylobacterium conjunctum</name>
    <dbReference type="NCBI Taxonomy" id="1298959"/>
    <lineage>
        <taxon>Bacteria</taxon>
        <taxon>Pseudomonadati</taxon>
        <taxon>Pseudomonadota</taxon>
        <taxon>Alphaproteobacteria</taxon>
        <taxon>Caulobacterales</taxon>
        <taxon>Caulobacteraceae</taxon>
        <taxon>Phenylobacterium</taxon>
    </lineage>
</organism>
<dbReference type="InterPro" id="IPR036390">
    <property type="entry name" value="WH_DNA-bd_sf"/>
</dbReference>
<dbReference type="InterPro" id="IPR036388">
    <property type="entry name" value="WH-like_DNA-bd_sf"/>
</dbReference>
<comment type="caution">
    <text evidence="2">The sequence shown here is derived from an EMBL/GenBank/DDBJ whole genome shotgun (WGS) entry which is preliminary data.</text>
</comment>
<dbReference type="NCBIfam" id="TIGR00738">
    <property type="entry name" value="rrf2_super"/>
    <property type="match status" value="1"/>
</dbReference>
<evidence type="ECO:0000313" key="3">
    <source>
        <dbReference type="Proteomes" id="UP001597216"/>
    </source>
</evidence>
<dbReference type="PROSITE" id="PS51197">
    <property type="entry name" value="HTH_RRF2_2"/>
    <property type="match status" value="1"/>
</dbReference>
<dbReference type="InterPro" id="IPR000944">
    <property type="entry name" value="Tscrpt_reg_Rrf2"/>
</dbReference>
<dbReference type="Proteomes" id="UP001597216">
    <property type="component" value="Unassembled WGS sequence"/>
</dbReference>
<dbReference type="InterPro" id="IPR030489">
    <property type="entry name" value="TR_Rrf2-type_CS"/>
</dbReference>
<gene>
    <name evidence="2" type="ORF">ACFQ27_16745</name>
</gene>
<dbReference type="PROSITE" id="PS01332">
    <property type="entry name" value="HTH_RRF2_1"/>
    <property type="match status" value="1"/>
</dbReference>
<keyword evidence="3" id="KW-1185">Reference proteome</keyword>
<keyword evidence="1" id="KW-0238">DNA-binding</keyword>
<sequence>MRLSTKGRYAVMAMADLARRQGDDRAVALADIAERQQISLSYLEQLFARLRRKGLVKSQRGPGGGYLLARTAATTSIADIVTAVDEPLRTTRCGAKTKGCMMKGERCLTHDLWEEMGRHIEDYLASVSLADVTEGRLKRVSEAA</sequence>
<dbReference type="EMBL" id="JBHTLQ010000048">
    <property type="protein sequence ID" value="MFD1192238.1"/>
    <property type="molecule type" value="Genomic_DNA"/>
</dbReference>
<evidence type="ECO:0000256" key="1">
    <source>
        <dbReference type="ARBA" id="ARBA00023125"/>
    </source>
</evidence>
<dbReference type="Pfam" id="PF02082">
    <property type="entry name" value="Rrf2"/>
    <property type="match status" value="1"/>
</dbReference>
<reference evidence="3" key="1">
    <citation type="journal article" date="2019" name="Int. J. Syst. Evol. Microbiol.">
        <title>The Global Catalogue of Microorganisms (GCM) 10K type strain sequencing project: providing services to taxonomists for standard genome sequencing and annotation.</title>
        <authorList>
            <consortium name="The Broad Institute Genomics Platform"/>
            <consortium name="The Broad Institute Genome Sequencing Center for Infectious Disease"/>
            <person name="Wu L."/>
            <person name="Ma J."/>
        </authorList>
    </citation>
    <scope>NUCLEOTIDE SEQUENCE [LARGE SCALE GENOMIC DNA]</scope>
    <source>
        <strain evidence="3">CCUG 55074</strain>
    </source>
</reference>
<dbReference type="SUPFAM" id="SSF46785">
    <property type="entry name" value="Winged helix' DNA-binding domain"/>
    <property type="match status" value="1"/>
</dbReference>
<dbReference type="PANTHER" id="PTHR33221">
    <property type="entry name" value="WINGED HELIX-TURN-HELIX TRANSCRIPTIONAL REGULATOR, RRF2 FAMILY"/>
    <property type="match status" value="1"/>
</dbReference>
<dbReference type="PANTHER" id="PTHR33221:SF5">
    <property type="entry name" value="HTH-TYPE TRANSCRIPTIONAL REGULATOR ISCR"/>
    <property type="match status" value="1"/>
</dbReference>
<dbReference type="RefSeq" id="WP_374348167.1">
    <property type="nucleotide sequence ID" value="NZ_JBHTLQ010000048.1"/>
</dbReference>
<protein>
    <submittedName>
        <fullName evidence="2">Rrf2 family transcriptional regulator</fullName>
    </submittedName>
</protein>
<evidence type="ECO:0000313" key="2">
    <source>
        <dbReference type="EMBL" id="MFD1192238.1"/>
    </source>
</evidence>
<accession>A0ABW3T5S1</accession>
<proteinExistence type="predicted"/>
<name>A0ABW3T5S1_9CAUL</name>